<keyword evidence="7" id="KW-1185">Reference proteome</keyword>
<dbReference type="Pfam" id="PF07731">
    <property type="entry name" value="Cu-oxidase_2"/>
    <property type="match status" value="1"/>
</dbReference>
<evidence type="ECO:0000259" key="4">
    <source>
        <dbReference type="Pfam" id="PF07731"/>
    </source>
</evidence>
<evidence type="ECO:0000313" key="6">
    <source>
        <dbReference type="EMBL" id="RDH44994.1"/>
    </source>
</evidence>
<gene>
    <name evidence="6" type="ORF">B9G39_16985</name>
</gene>
<sequence>MFSVKKQKGTYMERRNFIKYGAMLSSGAALTSVGFSVVGHSRSFEGLTYRQKKAIADFNPLCVPPLLYNPYAKRYRMPTLYIQDTQHEFYPGKKSYATGISTLQHHGSYLGPTIKVKRGDIVDFSVVNLRSEPVTNHWHGLHIPGRLDGGPHQMIHPGETWNISMPIHQEAATCWYHDHTCGKTAEQVYFGHAGMFIIEDKNSVLLGLPDIYGINDIPIILQDKLFDAAGQQIYDLKPNRVFTGDTYCINGVANPFISVMPGLVRFRILNASNARPYNLFFSDTIFYVIASDGGFLNQPEQVEKILVLPGERVEIIVDFSKFRGGMLDMKAVTLPSDPFDPDYITVTIAKIVVNSYQLKETILANSLRHSEIQRDFITNTLSDISRSFELMVDDELSKMSINNKEFDMKFINEEVKIDIPEIWEIKSLKGGHNFHVHGCSFLVLELYGEEPDNTLKGWKDTIALPKRIGEMNEGEYHTCKILVKFNYNTYRKEYMKHIESRSDINYHIPYMYHCHVLEHEDKGMMGQFIVY</sequence>
<feature type="domain" description="Plastocyanin-like" evidence="5">
    <location>
        <begin position="105"/>
        <end position="202"/>
    </location>
</feature>
<reference evidence="6 7" key="1">
    <citation type="submission" date="2017-04" db="EMBL/GenBank/DDBJ databases">
        <title>Draft genome sequence of Zooshikella ganghwensis VG4 isolated from Red Sea sediments.</title>
        <authorList>
            <person name="Rehman Z."/>
            <person name="Alam I."/>
            <person name="Kamau A."/>
            <person name="Bajic V."/>
            <person name="Leiknes T."/>
        </authorList>
    </citation>
    <scope>NUCLEOTIDE SEQUENCE [LARGE SCALE GENOMIC DNA]</scope>
    <source>
        <strain evidence="6 7">VG4</strain>
    </source>
</reference>
<dbReference type="GO" id="GO:0005507">
    <property type="term" value="F:copper ion binding"/>
    <property type="evidence" value="ECO:0007669"/>
    <property type="project" value="InterPro"/>
</dbReference>
<evidence type="ECO:0000256" key="2">
    <source>
        <dbReference type="ARBA" id="ARBA00023002"/>
    </source>
</evidence>
<dbReference type="InterPro" id="IPR011706">
    <property type="entry name" value="Cu-oxidase_C"/>
</dbReference>
<dbReference type="CDD" id="cd04232">
    <property type="entry name" value="CuRO_1_CueO_FtsP"/>
    <property type="match status" value="1"/>
</dbReference>
<comment type="caution">
    <text evidence="6">The sequence shown here is derived from an EMBL/GenBank/DDBJ whole genome shotgun (WGS) entry which is preliminary data.</text>
</comment>
<proteinExistence type="predicted"/>
<feature type="domain" description="Plastocyanin-like" evidence="3">
    <location>
        <begin position="242"/>
        <end position="320"/>
    </location>
</feature>
<evidence type="ECO:0000259" key="3">
    <source>
        <dbReference type="Pfam" id="PF00394"/>
    </source>
</evidence>
<evidence type="ECO:0000259" key="5">
    <source>
        <dbReference type="Pfam" id="PF07732"/>
    </source>
</evidence>
<dbReference type="Pfam" id="PF07732">
    <property type="entry name" value="Cu-oxidase_3"/>
    <property type="match status" value="1"/>
</dbReference>
<dbReference type="InterPro" id="IPR045087">
    <property type="entry name" value="Cu-oxidase_fam"/>
</dbReference>
<accession>A0A4P9VRF5</accession>
<name>A0A4P9VRF5_9GAMM</name>
<dbReference type="InterPro" id="IPR008972">
    <property type="entry name" value="Cupredoxin"/>
</dbReference>
<evidence type="ECO:0008006" key="8">
    <source>
        <dbReference type="Google" id="ProtNLM"/>
    </source>
</evidence>
<dbReference type="InterPro" id="IPR002355">
    <property type="entry name" value="Cu_oxidase_Cu_BS"/>
</dbReference>
<dbReference type="SUPFAM" id="SSF49503">
    <property type="entry name" value="Cupredoxins"/>
    <property type="match status" value="3"/>
</dbReference>
<dbReference type="Proteomes" id="UP000257039">
    <property type="component" value="Unassembled WGS sequence"/>
</dbReference>
<dbReference type="PANTHER" id="PTHR48267">
    <property type="entry name" value="CUPREDOXIN SUPERFAMILY PROTEIN"/>
    <property type="match status" value="1"/>
</dbReference>
<evidence type="ECO:0000313" key="7">
    <source>
        <dbReference type="Proteomes" id="UP000257039"/>
    </source>
</evidence>
<dbReference type="AlphaFoldDB" id="A0A4P9VRF5"/>
<dbReference type="Pfam" id="PF00394">
    <property type="entry name" value="Cu-oxidase"/>
    <property type="match status" value="1"/>
</dbReference>
<keyword evidence="2" id="KW-0560">Oxidoreductase</keyword>
<evidence type="ECO:0000256" key="1">
    <source>
        <dbReference type="ARBA" id="ARBA00022723"/>
    </source>
</evidence>
<dbReference type="InterPro" id="IPR011707">
    <property type="entry name" value="Cu-oxidase-like_N"/>
</dbReference>
<dbReference type="Gene3D" id="2.60.40.420">
    <property type="entry name" value="Cupredoxins - blue copper proteins"/>
    <property type="match status" value="3"/>
</dbReference>
<feature type="domain" description="Plastocyanin-like" evidence="4">
    <location>
        <begin position="400"/>
        <end position="530"/>
    </location>
</feature>
<dbReference type="PANTHER" id="PTHR48267:SF1">
    <property type="entry name" value="BILIRUBIN OXIDASE"/>
    <property type="match status" value="1"/>
</dbReference>
<organism evidence="6 7">
    <name type="scientific">Zooshikella ganghwensis</name>
    <dbReference type="NCBI Taxonomy" id="202772"/>
    <lineage>
        <taxon>Bacteria</taxon>
        <taxon>Pseudomonadati</taxon>
        <taxon>Pseudomonadota</taxon>
        <taxon>Gammaproteobacteria</taxon>
        <taxon>Oceanospirillales</taxon>
        <taxon>Zooshikellaceae</taxon>
        <taxon>Zooshikella</taxon>
    </lineage>
</organism>
<dbReference type="EMBL" id="NDXW01000001">
    <property type="protein sequence ID" value="RDH44994.1"/>
    <property type="molecule type" value="Genomic_DNA"/>
</dbReference>
<keyword evidence="1" id="KW-0479">Metal-binding</keyword>
<dbReference type="GO" id="GO:0016491">
    <property type="term" value="F:oxidoreductase activity"/>
    <property type="evidence" value="ECO:0007669"/>
    <property type="project" value="UniProtKB-KW"/>
</dbReference>
<protein>
    <recommendedName>
        <fullName evidence="8">Bilirubin oxidase</fullName>
    </recommendedName>
</protein>
<dbReference type="InterPro" id="IPR001117">
    <property type="entry name" value="Cu-oxidase_2nd"/>
</dbReference>
<dbReference type="PROSITE" id="PS00080">
    <property type="entry name" value="MULTICOPPER_OXIDASE2"/>
    <property type="match status" value="1"/>
</dbReference>